<comment type="caution">
    <text evidence="4">The sequence shown here is derived from an EMBL/GenBank/DDBJ whole genome shotgun (WGS) entry which is preliminary data.</text>
</comment>
<evidence type="ECO:0000256" key="1">
    <source>
        <dbReference type="SAM" id="MobiDB-lite"/>
    </source>
</evidence>
<reference evidence="4 5" key="1">
    <citation type="submission" date="2016-01" db="EMBL/GenBank/DDBJ databases">
        <title>The new phylogeny of the genus Mycobacterium.</title>
        <authorList>
            <person name="Tarcisio F."/>
            <person name="Conor M."/>
            <person name="Antonella G."/>
            <person name="Elisabetta G."/>
            <person name="Giulia F.S."/>
            <person name="Sara T."/>
            <person name="Anna F."/>
            <person name="Clotilde B."/>
            <person name="Roberto B."/>
            <person name="Veronica D.S."/>
            <person name="Fabio R."/>
            <person name="Monica P."/>
            <person name="Olivier J."/>
            <person name="Enrico T."/>
            <person name="Nicola S."/>
        </authorList>
    </citation>
    <scope>NUCLEOTIDE SEQUENCE [LARGE SCALE GENOMIC DNA]</scope>
    <source>
        <strain evidence="4 5">DSM 45541</strain>
    </source>
</reference>
<dbReference type="Proteomes" id="UP001084650">
    <property type="component" value="Unassembled WGS sequence"/>
</dbReference>
<reference evidence="3" key="2">
    <citation type="submission" date="2022-12" db="EMBL/GenBank/DDBJ databases">
        <title>Whole genome sequence of Mycolicibacterium iranicum strain SBH312.</title>
        <authorList>
            <person name="Jani J."/>
            <person name="Arifin Mustapha Z."/>
            <person name="Ahmed K."/>
            <person name="Kai Ling C."/>
        </authorList>
    </citation>
    <scope>NUCLEOTIDE SEQUENCE</scope>
    <source>
        <strain evidence="3">SBH312</strain>
    </source>
</reference>
<feature type="region of interest" description="Disordered" evidence="1">
    <location>
        <begin position="28"/>
        <end position="52"/>
    </location>
</feature>
<sequence>MRLTKPAAVSAAVVASWCVLVPIASAQPAPAPAPPPPAPAEAPAAPPEGLKTTIDANGTYTIGTDIAPGVYQSAGPVDGGACYWKRTAGDKLVDNRLTKKPSFVQIMPTDTSFTTSDCQAWQLTNAPMPPEPGPGSLLGDLTQAIGSGMFSGGPPP</sequence>
<dbReference type="RefSeq" id="WP_085176290.1">
    <property type="nucleotide sequence ID" value="NZ_JAPQYE010000006.1"/>
</dbReference>
<keyword evidence="2" id="KW-0732">Signal</keyword>
<organism evidence="4 5">
    <name type="scientific">Mycolicibacterium iranicum</name>
    <name type="common">Mycobacterium iranicum</name>
    <dbReference type="NCBI Taxonomy" id="912594"/>
    <lineage>
        <taxon>Bacteria</taxon>
        <taxon>Bacillati</taxon>
        <taxon>Actinomycetota</taxon>
        <taxon>Actinomycetes</taxon>
        <taxon>Mycobacteriales</taxon>
        <taxon>Mycobacteriaceae</taxon>
        <taxon>Mycolicibacterium</taxon>
    </lineage>
</organism>
<keyword evidence="6" id="KW-1185">Reference proteome</keyword>
<dbReference type="EMBL" id="LQPC01000039">
    <property type="protein sequence ID" value="ORV85730.1"/>
    <property type="molecule type" value="Genomic_DNA"/>
</dbReference>
<feature type="signal peptide" evidence="2">
    <location>
        <begin position="1"/>
        <end position="26"/>
    </location>
</feature>
<dbReference type="AlphaFoldDB" id="A0A1X1WGT0"/>
<evidence type="ECO:0000313" key="3">
    <source>
        <dbReference type="EMBL" id="MCZ0729404.1"/>
    </source>
</evidence>
<evidence type="ECO:0000313" key="4">
    <source>
        <dbReference type="EMBL" id="ORV85730.1"/>
    </source>
</evidence>
<dbReference type="EMBL" id="JAPQYE010000006">
    <property type="protein sequence ID" value="MCZ0729404.1"/>
    <property type="molecule type" value="Genomic_DNA"/>
</dbReference>
<feature type="chain" id="PRO_5011987259" description="Lipoprotein" evidence="2">
    <location>
        <begin position="27"/>
        <end position="156"/>
    </location>
</feature>
<evidence type="ECO:0000313" key="6">
    <source>
        <dbReference type="Proteomes" id="UP001084650"/>
    </source>
</evidence>
<gene>
    <name evidence="4" type="ORF">AWC12_19540</name>
    <name evidence="3" type="ORF">OY187_15210</name>
</gene>
<evidence type="ECO:0000256" key="2">
    <source>
        <dbReference type="SAM" id="SignalP"/>
    </source>
</evidence>
<evidence type="ECO:0008006" key="7">
    <source>
        <dbReference type="Google" id="ProtNLM"/>
    </source>
</evidence>
<feature type="region of interest" description="Disordered" evidence="1">
    <location>
        <begin position="133"/>
        <end position="156"/>
    </location>
</feature>
<evidence type="ECO:0000313" key="5">
    <source>
        <dbReference type="Proteomes" id="UP000193622"/>
    </source>
</evidence>
<feature type="compositionally biased region" description="Pro residues" evidence="1">
    <location>
        <begin position="29"/>
        <end position="46"/>
    </location>
</feature>
<name>A0A1X1WGT0_MYCIR</name>
<accession>A0A1X1WGT0</accession>
<dbReference type="Proteomes" id="UP000193622">
    <property type="component" value="Unassembled WGS sequence"/>
</dbReference>
<protein>
    <recommendedName>
        <fullName evidence="7">Lipoprotein</fullName>
    </recommendedName>
</protein>
<proteinExistence type="predicted"/>